<comment type="caution">
    <text evidence="6">The sequence shown here is derived from an EMBL/GenBank/DDBJ whole genome shotgun (WGS) entry which is preliminary data.</text>
</comment>
<dbReference type="Proteomes" id="UP000520198">
    <property type="component" value="Unassembled WGS sequence"/>
</dbReference>
<evidence type="ECO:0000256" key="2">
    <source>
        <dbReference type="ARBA" id="ARBA00023015"/>
    </source>
</evidence>
<reference evidence="6 7" key="1">
    <citation type="submission" date="2020-06" db="EMBL/GenBank/DDBJ databases">
        <authorList>
            <person name="Grouzdev D.S."/>
        </authorList>
    </citation>
    <scope>NUCLEOTIDE SEQUENCE [LARGE SCALE GENOMIC DNA]</scope>
    <source>
        <strain evidence="6 7">HO-A22</strain>
    </source>
</reference>
<proteinExistence type="inferred from homology"/>
<evidence type="ECO:0000313" key="7">
    <source>
        <dbReference type="Proteomes" id="UP000520198"/>
    </source>
</evidence>
<dbReference type="GO" id="GO:0005829">
    <property type="term" value="C:cytosol"/>
    <property type="evidence" value="ECO:0007669"/>
    <property type="project" value="TreeGrafter"/>
</dbReference>
<dbReference type="FunFam" id="1.10.10.10:FF:000001">
    <property type="entry name" value="LysR family transcriptional regulator"/>
    <property type="match status" value="1"/>
</dbReference>
<name>A0A7Y6QBF0_9HYPH</name>
<dbReference type="InterPro" id="IPR036388">
    <property type="entry name" value="WH-like_DNA-bd_sf"/>
</dbReference>
<dbReference type="RefSeq" id="WP_176355924.1">
    <property type="nucleotide sequence ID" value="NZ_JABWDU010000010.1"/>
</dbReference>
<dbReference type="InterPro" id="IPR036390">
    <property type="entry name" value="WH_DNA-bd_sf"/>
</dbReference>
<dbReference type="AlphaFoldDB" id="A0A7Y6QBF0"/>
<feature type="domain" description="HTH lysR-type" evidence="5">
    <location>
        <begin position="2"/>
        <end position="59"/>
    </location>
</feature>
<evidence type="ECO:0000256" key="4">
    <source>
        <dbReference type="ARBA" id="ARBA00023163"/>
    </source>
</evidence>
<dbReference type="SUPFAM" id="SSF46785">
    <property type="entry name" value="Winged helix' DNA-binding domain"/>
    <property type="match status" value="1"/>
</dbReference>
<dbReference type="PRINTS" id="PR00039">
    <property type="entry name" value="HTHLYSR"/>
</dbReference>
<evidence type="ECO:0000259" key="5">
    <source>
        <dbReference type="PROSITE" id="PS50931"/>
    </source>
</evidence>
<evidence type="ECO:0000256" key="3">
    <source>
        <dbReference type="ARBA" id="ARBA00023125"/>
    </source>
</evidence>
<dbReference type="SUPFAM" id="SSF53850">
    <property type="entry name" value="Periplasmic binding protein-like II"/>
    <property type="match status" value="1"/>
</dbReference>
<evidence type="ECO:0000256" key="1">
    <source>
        <dbReference type="ARBA" id="ARBA00009437"/>
    </source>
</evidence>
<keyword evidence="3" id="KW-0238">DNA-binding</keyword>
<keyword evidence="4" id="KW-0804">Transcription</keyword>
<keyword evidence="2" id="KW-0805">Transcription regulation</keyword>
<dbReference type="Pfam" id="PF03466">
    <property type="entry name" value="LysR_substrate"/>
    <property type="match status" value="1"/>
</dbReference>
<dbReference type="EMBL" id="JABWDU010000010">
    <property type="protein sequence ID" value="NVD42560.1"/>
    <property type="molecule type" value="Genomic_DNA"/>
</dbReference>
<dbReference type="InterPro" id="IPR005119">
    <property type="entry name" value="LysR_subst-bd"/>
</dbReference>
<keyword evidence="7" id="KW-1185">Reference proteome</keyword>
<dbReference type="PANTHER" id="PTHR30419:SF8">
    <property type="entry name" value="NITROGEN ASSIMILATION TRANSCRIPTIONAL ACTIVATOR-RELATED"/>
    <property type="match status" value="1"/>
</dbReference>
<dbReference type="Pfam" id="PF00126">
    <property type="entry name" value="HTH_1"/>
    <property type="match status" value="1"/>
</dbReference>
<dbReference type="GO" id="GO:0003677">
    <property type="term" value="F:DNA binding"/>
    <property type="evidence" value="ECO:0007669"/>
    <property type="project" value="UniProtKB-KW"/>
</dbReference>
<dbReference type="Gene3D" id="3.40.190.290">
    <property type="match status" value="1"/>
</dbReference>
<protein>
    <submittedName>
        <fullName evidence="6">LysR family transcriptional regulator</fullName>
    </submittedName>
</protein>
<comment type="similarity">
    <text evidence="1">Belongs to the LysR transcriptional regulatory family.</text>
</comment>
<dbReference type="CDD" id="cd08440">
    <property type="entry name" value="PBP2_LTTR_like_4"/>
    <property type="match status" value="1"/>
</dbReference>
<organism evidence="6 7">
    <name type="scientific">Ensifer oleiphilus</name>
    <dbReference type="NCBI Taxonomy" id="2742698"/>
    <lineage>
        <taxon>Bacteria</taxon>
        <taxon>Pseudomonadati</taxon>
        <taxon>Pseudomonadota</taxon>
        <taxon>Alphaproteobacteria</taxon>
        <taxon>Hyphomicrobiales</taxon>
        <taxon>Rhizobiaceae</taxon>
        <taxon>Sinorhizobium/Ensifer group</taxon>
        <taxon>Ensifer</taxon>
    </lineage>
</organism>
<evidence type="ECO:0000313" key="6">
    <source>
        <dbReference type="EMBL" id="NVD42560.1"/>
    </source>
</evidence>
<sequence>MLNLRQIKCFQAVVELGNFSRAAERLRTSQAGISHAIRDLEALLGARLFDRTTRRVELTEAGRIFAAGALPGLAEIERAVDAVHDLGQLRTGLVRIAAPPFLGATVLPRLLQEVAAAHPNLKLRIEDVVTDLIAPRVRSGLCDLGVGTFASDEDGLEIQRVLRDQLMVFAPEGHAICTKAEVAWSALADQPIITLTRESNIRLLTEVGFESAGVPLRPSLEVHQINTALSLVEREAGLAILPTYAFTGLNGRKISARPLVEPSIARDVAVITARERTPSPATLAVRTVLRKVLRDMIPVIG</sequence>
<dbReference type="PANTHER" id="PTHR30419">
    <property type="entry name" value="HTH-TYPE TRANSCRIPTIONAL REGULATOR YBHD"/>
    <property type="match status" value="1"/>
</dbReference>
<gene>
    <name evidence="6" type="ORF">HT585_27185</name>
</gene>
<dbReference type="InterPro" id="IPR050950">
    <property type="entry name" value="HTH-type_LysR_regulators"/>
</dbReference>
<dbReference type="GO" id="GO:0003700">
    <property type="term" value="F:DNA-binding transcription factor activity"/>
    <property type="evidence" value="ECO:0007669"/>
    <property type="project" value="InterPro"/>
</dbReference>
<dbReference type="PROSITE" id="PS50931">
    <property type="entry name" value="HTH_LYSR"/>
    <property type="match status" value="1"/>
</dbReference>
<dbReference type="InterPro" id="IPR000847">
    <property type="entry name" value="LysR_HTH_N"/>
</dbReference>
<accession>A0A7Y6QBF0</accession>
<dbReference type="Gene3D" id="1.10.10.10">
    <property type="entry name" value="Winged helix-like DNA-binding domain superfamily/Winged helix DNA-binding domain"/>
    <property type="match status" value="1"/>
</dbReference>